<evidence type="ECO:0000313" key="1">
    <source>
        <dbReference type="Proteomes" id="UP000790787"/>
    </source>
</evidence>
<dbReference type="Proteomes" id="UP000790787">
    <property type="component" value="Chromosome 20"/>
</dbReference>
<protein>
    <submittedName>
        <fullName evidence="2">Uncharacterized protein LOC142174457</fullName>
    </submittedName>
</protein>
<keyword evidence="1" id="KW-1185">Reference proteome</keyword>
<accession>A0AC58TGL4</accession>
<gene>
    <name evidence="2" type="primary">LOC142174457</name>
</gene>
<name>A0AC58TGL4_TOBAC</name>
<proteinExistence type="predicted"/>
<reference evidence="1" key="1">
    <citation type="journal article" date="2014" name="Nat. Commun.">
        <title>The tobacco genome sequence and its comparison with those of tomato and potato.</title>
        <authorList>
            <person name="Sierro N."/>
            <person name="Battey J.N."/>
            <person name="Ouadi S."/>
            <person name="Bakaher N."/>
            <person name="Bovet L."/>
            <person name="Willig A."/>
            <person name="Goepfert S."/>
            <person name="Peitsch M.C."/>
            <person name="Ivanov N.V."/>
        </authorList>
    </citation>
    <scope>NUCLEOTIDE SEQUENCE [LARGE SCALE GENOMIC DNA]</scope>
</reference>
<dbReference type="RefSeq" id="XP_075096355.1">
    <property type="nucleotide sequence ID" value="XM_075240254.1"/>
</dbReference>
<evidence type="ECO:0000313" key="2">
    <source>
        <dbReference type="RefSeq" id="XP_075096355.1"/>
    </source>
</evidence>
<reference evidence="2" key="2">
    <citation type="submission" date="2025-08" db="UniProtKB">
        <authorList>
            <consortium name="RefSeq"/>
        </authorList>
    </citation>
    <scope>IDENTIFICATION</scope>
    <source>
        <tissue evidence="2">Leaf</tissue>
    </source>
</reference>
<sequence length="136" mass="15483">MTKSSMEEAPFSLIYGVKALILVEVGEPTLQFSRANEETNNVALLVKLDLLDECRDLAYVRMVAQKQKMKKYYNRRANLCYIKVGDLILRKVTQNTREINAGKLGTIWEGPYWVSAFTGKGPYELENQDGVKFPSN</sequence>
<organism evidence="1 2">
    <name type="scientific">Nicotiana tabacum</name>
    <name type="common">Common tobacco</name>
    <dbReference type="NCBI Taxonomy" id="4097"/>
    <lineage>
        <taxon>Eukaryota</taxon>
        <taxon>Viridiplantae</taxon>
        <taxon>Streptophyta</taxon>
        <taxon>Embryophyta</taxon>
        <taxon>Tracheophyta</taxon>
        <taxon>Spermatophyta</taxon>
        <taxon>Magnoliopsida</taxon>
        <taxon>eudicotyledons</taxon>
        <taxon>Gunneridae</taxon>
        <taxon>Pentapetalae</taxon>
        <taxon>asterids</taxon>
        <taxon>lamiids</taxon>
        <taxon>Solanales</taxon>
        <taxon>Solanaceae</taxon>
        <taxon>Nicotianoideae</taxon>
        <taxon>Nicotianeae</taxon>
        <taxon>Nicotiana</taxon>
    </lineage>
</organism>